<dbReference type="Gene3D" id="2.60.40.20">
    <property type="entry name" value="Alpha-amylase inhibitor"/>
    <property type="match status" value="1"/>
</dbReference>
<protein>
    <recommendedName>
        <fullName evidence="4">Beta-Ig-H3/fasciclin</fullName>
    </recommendedName>
</protein>
<dbReference type="SUPFAM" id="SSF49498">
    <property type="entry name" value="alpha-Amylase inhibitor tendamistat"/>
    <property type="match status" value="1"/>
</dbReference>
<accession>A0ABP8ADK1</accession>
<evidence type="ECO:0000313" key="2">
    <source>
        <dbReference type="EMBL" id="GAA4182034.1"/>
    </source>
</evidence>
<proteinExistence type="predicted"/>
<dbReference type="InterPro" id="IPR036379">
    <property type="entry name" value="A-amylase_inhib_sf"/>
</dbReference>
<dbReference type="EMBL" id="BAABAQ010000001">
    <property type="protein sequence ID" value="GAA4182034.1"/>
    <property type="molecule type" value="Genomic_DNA"/>
</dbReference>
<evidence type="ECO:0008006" key="4">
    <source>
        <dbReference type="Google" id="ProtNLM"/>
    </source>
</evidence>
<name>A0ABP8ADK1_9ACTN</name>
<keyword evidence="3" id="KW-1185">Reference proteome</keyword>
<reference evidence="3" key="1">
    <citation type="journal article" date="2019" name="Int. J. Syst. Evol. Microbiol.">
        <title>The Global Catalogue of Microorganisms (GCM) 10K type strain sequencing project: providing services to taxonomists for standard genome sequencing and annotation.</title>
        <authorList>
            <consortium name="The Broad Institute Genomics Platform"/>
            <consortium name="The Broad Institute Genome Sequencing Center for Infectious Disease"/>
            <person name="Wu L."/>
            <person name="Ma J."/>
        </authorList>
    </citation>
    <scope>NUCLEOTIDE SEQUENCE [LARGE SCALE GENOMIC DNA]</scope>
    <source>
        <strain evidence="3">JCM 17388</strain>
    </source>
</reference>
<evidence type="ECO:0000256" key="1">
    <source>
        <dbReference type="SAM" id="SignalP"/>
    </source>
</evidence>
<dbReference type="Proteomes" id="UP001501251">
    <property type="component" value="Unassembled WGS sequence"/>
</dbReference>
<feature type="signal peptide" evidence="1">
    <location>
        <begin position="1"/>
        <end position="30"/>
    </location>
</feature>
<comment type="caution">
    <text evidence="2">The sequence shown here is derived from an EMBL/GenBank/DDBJ whole genome shotgun (WGS) entry which is preliminary data.</text>
</comment>
<gene>
    <name evidence="2" type="ORF">GCM10022252_07330</name>
</gene>
<keyword evidence="1" id="KW-0732">Signal</keyword>
<evidence type="ECO:0000313" key="3">
    <source>
        <dbReference type="Proteomes" id="UP001501251"/>
    </source>
</evidence>
<organism evidence="2 3">
    <name type="scientific">Streptosporangium oxazolinicum</name>
    <dbReference type="NCBI Taxonomy" id="909287"/>
    <lineage>
        <taxon>Bacteria</taxon>
        <taxon>Bacillati</taxon>
        <taxon>Actinomycetota</taxon>
        <taxon>Actinomycetes</taxon>
        <taxon>Streptosporangiales</taxon>
        <taxon>Streptosporangiaceae</taxon>
        <taxon>Streptosporangium</taxon>
    </lineage>
</organism>
<sequence>MRKSIARAAIIATFAGASLAVAVAPASAGAKPSCVSVNVKSFNNITMTNNCSTSHRLKVVWNNARDSGCFTVAVGASKDVNAYNQPLASYDKVVTC</sequence>
<feature type="chain" id="PRO_5047398121" description="Beta-Ig-H3/fasciclin" evidence="1">
    <location>
        <begin position="31"/>
        <end position="96"/>
    </location>
</feature>